<accession>A0ABW4F4Y5</accession>
<evidence type="ECO:0000259" key="3">
    <source>
        <dbReference type="PROSITE" id="PS50977"/>
    </source>
</evidence>
<sequence>MTTRDDQRAATYRRIVDVAVESLVESGFAATTTVEVQRRAGISRGALLHHFPMREQLFTAAVNRLVQVNLEAMWAELAAAPADADPVTRGVWVMRRASRRPSFGAELELWGAARTDERLRTALRAAERGALAELHAVIDAIFGLEITARPHYPIVVDLTVQLMRGLAISASLQERVREDEPLIDHWADIVRGLLAADAVRPDS</sequence>
<dbReference type="EMBL" id="JBHUCO010000048">
    <property type="protein sequence ID" value="MFD1522721.1"/>
    <property type="molecule type" value="Genomic_DNA"/>
</dbReference>
<evidence type="ECO:0000256" key="2">
    <source>
        <dbReference type="PROSITE-ProRule" id="PRU00335"/>
    </source>
</evidence>
<dbReference type="RefSeq" id="WP_344728844.1">
    <property type="nucleotide sequence ID" value="NZ_BAAAUS010000056.1"/>
</dbReference>
<dbReference type="Proteomes" id="UP001597114">
    <property type="component" value="Unassembled WGS sequence"/>
</dbReference>
<dbReference type="InterPro" id="IPR001647">
    <property type="entry name" value="HTH_TetR"/>
</dbReference>
<reference evidence="5" key="1">
    <citation type="journal article" date="2019" name="Int. J. Syst. Evol. Microbiol.">
        <title>The Global Catalogue of Microorganisms (GCM) 10K type strain sequencing project: providing services to taxonomists for standard genome sequencing and annotation.</title>
        <authorList>
            <consortium name="The Broad Institute Genomics Platform"/>
            <consortium name="The Broad Institute Genome Sequencing Center for Infectious Disease"/>
            <person name="Wu L."/>
            <person name="Ma J."/>
        </authorList>
    </citation>
    <scope>NUCLEOTIDE SEQUENCE [LARGE SCALE GENOMIC DNA]</scope>
    <source>
        <strain evidence="5">CCM 7043</strain>
    </source>
</reference>
<evidence type="ECO:0000256" key="1">
    <source>
        <dbReference type="ARBA" id="ARBA00023125"/>
    </source>
</evidence>
<name>A0ABW4F4Y5_9PSEU</name>
<dbReference type="Pfam" id="PF00440">
    <property type="entry name" value="TetR_N"/>
    <property type="match status" value="1"/>
</dbReference>
<keyword evidence="1 2" id="KW-0238">DNA-binding</keyword>
<dbReference type="PRINTS" id="PR00455">
    <property type="entry name" value="HTHTETR"/>
</dbReference>
<organism evidence="4 5">
    <name type="scientific">Pseudonocardia yunnanensis</name>
    <dbReference type="NCBI Taxonomy" id="58107"/>
    <lineage>
        <taxon>Bacteria</taxon>
        <taxon>Bacillati</taxon>
        <taxon>Actinomycetota</taxon>
        <taxon>Actinomycetes</taxon>
        <taxon>Pseudonocardiales</taxon>
        <taxon>Pseudonocardiaceae</taxon>
        <taxon>Pseudonocardia</taxon>
    </lineage>
</organism>
<evidence type="ECO:0000313" key="5">
    <source>
        <dbReference type="Proteomes" id="UP001597114"/>
    </source>
</evidence>
<evidence type="ECO:0000313" key="4">
    <source>
        <dbReference type="EMBL" id="MFD1522721.1"/>
    </source>
</evidence>
<dbReference type="PROSITE" id="PS50977">
    <property type="entry name" value="HTH_TETR_2"/>
    <property type="match status" value="1"/>
</dbReference>
<dbReference type="InterPro" id="IPR009057">
    <property type="entry name" value="Homeodomain-like_sf"/>
</dbReference>
<comment type="caution">
    <text evidence="4">The sequence shown here is derived from an EMBL/GenBank/DDBJ whole genome shotgun (WGS) entry which is preliminary data.</text>
</comment>
<dbReference type="InterPro" id="IPR050109">
    <property type="entry name" value="HTH-type_TetR-like_transc_reg"/>
</dbReference>
<protein>
    <submittedName>
        <fullName evidence="4">TetR family transcriptional regulator</fullName>
    </submittedName>
</protein>
<dbReference type="SUPFAM" id="SSF46689">
    <property type="entry name" value="Homeodomain-like"/>
    <property type="match status" value="1"/>
</dbReference>
<keyword evidence="5" id="KW-1185">Reference proteome</keyword>
<dbReference type="PANTHER" id="PTHR30055:SF226">
    <property type="entry name" value="HTH-TYPE TRANSCRIPTIONAL REGULATOR PKSA"/>
    <property type="match status" value="1"/>
</dbReference>
<feature type="domain" description="HTH tetR-type" evidence="3">
    <location>
        <begin position="9"/>
        <end position="69"/>
    </location>
</feature>
<proteinExistence type="predicted"/>
<dbReference type="PANTHER" id="PTHR30055">
    <property type="entry name" value="HTH-TYPE TRANSCRIPTIONAL REGULATOR RUTR"/>
    <property type="match status" value="1"/>
</dbReference>
<dbReference type="Gene3D" id="1.10.357.10">
    <property type="entry name" value="Tetracycline Repressor, domain 2"/>
    <property type="match status" value="1"/>
</dbReference>
<gene>
    <name evidence="4" type="ORF">ACFSJD_34875</name>
</gene>
<feature type="DNA-binding region" description="H-T-H motif" evidence="2">
    <location>
        <begin position="32"/>
        <end position="51"/>
    </location>
</feature>